<dbReference type="Proteomes" id="UP000016033">
    <property type="component" value="Unassembled WGS sequence"/>
</dbReference>
<evidence type="ECO:0000256" key="1">
    <source>
        <dbReference type="SAM" id="Phobius"/>
    </source>
</evidence>
<feature type="transmembrane region" description="Helical" evidence="1">
    <location>
        <begin position="55"/>
        <end position="72"/>
    </location>
</feature>
<keyword evidence="1" id="KW-0812">Transmembrane</keyword>
<sequence length="97" mass="10622">MSTAEDSNSDKARRRERACRDLVTATRWLVAAGAALVVSVAAIPVLALLFPTAPLIIPLPPTIALTLLAFAWNQFSLRRRNLEWAEDDVRFYGNGAA</sequence>
<evidence type="ECO:0008006" key="4">
    <source>
        <dbReference type="Google" id="ProtNLM"/>
    </source>
</evidence>
<reference evidence="2 3" key="1">
    <citation type="journal article" date="2013" name="Genome Announc.">
        <title>Whole-genome sequences of five oyster-associated bacteria show potential for crude oil hydrocarbon degradation.</title>
        <authorList>
            <person name="Chauhan A."/>
            <person name="Green S."/>
            <person name="Pathak A."/>
            <person name="Thomas J."/>
            <person name="Venkatramanan R."/>
        </authorList>
    </citation>
    <scope>NUCLEOTIDE SEQUENCE [LARGE SCALE GENOMIC DNA]</scope>
    <source>
        <strain evidence="2 3">MF109</strain>
    </source>
</reference>
<keyword evidence="1" id="KW-0472">Membrane</keyword>
<gene>
    <name evidence="2" type="ORF">L687_04615</name>
</gene>
<dbReference type="RefSeq" id="WP_021200838.1">
    <property type="nucleotide sequence ID" value="NZ_ATAO01000206.1"/>
</dbReference>
<name>T5KH05_MICMQ</name>
<comment type="caution">
    <text evidence="2">The sequence shown here is derived from an EMBL/GenBank/DDBJ whole genome shotgun (WGS) entry which is preliminary data.</text>
</comment>
<feature type="transmembrane region" description="Helical" evidence="1">
    <location>
        <begin position="28"/>
        <end position="49"/>
    </location>
</feature>
<organism evidence="2 3">
    <name type="scientific">Microbacterium maritypicum MF109</name>
    <dbReference type="NCBI Taxonomy" id="1333857"/>
    <lineage>
        <taxon>Bacteria</taxon>
        <taxon>Bacillati</taxon>
        <taxon>Actinomycetota</taxon>
        <taxon>Actinomycetes</taxon>
        <taxon>Micrococcales</taxon>
        <taxon>Microbacteriaceae</taxon>
        <taxon>Microbacterium</taxon>
    </lineage>
</organism>
<proteinExistence type="predicted"/>
<protein>
    <recommendedName>
        <fullName evidence="4">Transmembrane protein</fullName>
    </recommendedName>
</protein>
<dbReference type="AlphaFoldDB" id="T5KH05"/>
<evidence type="ECO:0000313" key="3">
    <source>
        <dbReference type="Proteomes" id="UP000016033"/>
    </source>
</evidence>
<accession>T5KH05</accession>
<keyword evidence="1" id="KW-1133">Transmembrane helix</keyword>
<dbReference type="PATRIC" id="fig|1333857.3.peg.2905"/>
<evidence type="ECO:0000313" key="2">
    <source>
        <dbReference type="EMBL" id="EQM74749.1"/>
    </source>
</evidence>
<dbReference type="EMBL" id="ATAO01000206">
    <property type="protein sequence ID" value="EQM74749.1"/>
    <property type="molecule type" value="Genomic_DNA"/>
</dbReference>